<keyword evidence="8" id="KW-1133">Transmembrane helix</keyword>
<dbReference type="EMBL" id="JAGTAR010000066">
    <property type="protein sequence ID" value="MBR8538344.1"/>
    <property type="molecule type" value="Genomic_DNA"/>
</dbReference>
<evidence type="ECO:0000256" key="7">
    <source>
        <dbReference type="ARBA" id="ARBA00022927"/>
    </source>
</evidence>
<accession>A0A941F8I3</accession>
<keyword evidence="9" id="KW-0472">Membrane</keyword>
<dbReference type="Gene3D" id="3.30.1150.10">
    <property type="match status" value="1"/>
</dbReference>
<protein>
    <submittedName>
        <fullName evidence="11">TonB family protein</fullName>
    </submittedName>
</protein>
<dbReference type="InterPro" id="IPR006260">
    <property type="entry name" value="TonB/TolA_C"/>
</dbReference>
<evidence type="ECO:0000256" key="1">
    <source>
        <dbReference type="ARBA" id="ARBA00004383"/>
    </source>
</evidence>
<dbReference type="InterPro" id="IPR011652">
    <property type="entry name" value="MORN_2"/>
</dbReference>
<comment type="subcellular location">
    <subcellularLocation>
        <location evidence="1">Cell inner membrane</location>
        <topology evidence="1">Single-pass membrane protein</topology>
        <orientation evidence="1">Periplasmic side</orientation>
    </subcellularLocation>
</comment>
<dbReference type="Pfam" id="PF07661">
    <property type="entry name" value="MORN_2"/>
    <property type="match status" value="2"/>
</dbReference>
<dbReference type="AlphaFoldDB" id="A0A941F8I3"/>
<dbReference type="InterPro" id="IPR003538">
    <property type="entry name" value="TonB"/>
</dbReference>
<keyword evidence="6" id="KW-0812">Transmembrane</keyword>
<dbReference type="SUPFAM" id="SSF74653">
    <property type="entry name" value="TolA/TonB C-terminal domain"/>
    <property type="match status" value="1"/>
</dbReference>
<evidence type="ECO:0000256" key="6">
    <source>
        <dbReference type="ARBA" id="ARBA00022692"/>
    </source>
</evidence>
<dbReference type="Gene3D" id="3.90.930.1">
    <property type="match status" value="1"/>
</dbReference>
<dbReference type="GO" id="GO:0031992">
    <property type="term" value="F:energy transducer activity"/>
    <property type="evidence" value="ECO:0007669"/>
    <property type="project" value="InterPro"/>
</dbReference>
<keyword evidence="7" id="KW-0653">Protein transport</keyword>
<gene>
    <name evidence="11" type="ORF">KDU71_22425</name>
</gene>
<keyword evidence="5" id="KW-0997">Cell inner membrane</keyword>
<evidence type="ECO:0000256" key="2">
    <source>
        <dbReference type="ARBA" id="ARBA00006555"/>
    </source>
</evidence>
<dbReference type="Pfam" id="PF03544">
    <property type="entry name" value="TonB_C"/>
    <property type="match status" value="1"/>
</dbReference>
<evidence type="ECO:0000313" key="12">
    <source>
        <dbReference type="Proteomes" id="UP000679220"/>
    </source>
</evidence>
<dbReference type="GO" id="GO:0030288">
    <property type="term" value="C:outer membrane-bounded periplasmic space"/>
    <property type="evidence" value="ECO:0007669"/>
    <property type="project" value="InterPro"/>
</dbReference>
<evidence type="ECO:0000256" key="3">
    <source>
        <dbReference type="ARBA" id="ARBA00022448"/>
    </source>
</evidence>
<comment type="similarity">
    <text evidence="2">Belongs to the TonB family.</text>
</comment>
<keyword evidence="4" id="KW-1003">Cell membrane</keyword>
<dbReference type="GO" id="GO:0015891">
    <property type="term" value="P:siderophore transport"/>
    <property type="evidence" value="ECO:0007669"/>
    <property type="project" value="InterPro"/>
</dbReference>
<evidence type="ECO:0000256" key="5">
    <source>
        <dbReference type="ARBA" id="ARBA00022519"/>
    </source>
</evidence>
<dbReference type="InterPro" id="IPR037682">
    <property type="entry name" value="TonB_C"/>
</dbReference>
<dbReference type="PANTHER" id="PTHR33446:SF2">
    <property type="entry name" value="PROTEIN TONB"/>
    <property type="match status" value="1"/>
</dbReference>
<dbReference type="SUPFAM" id="SSF82185">
    <property type="entry name" value="Histone H3 K4-specific methyltransferase SET7/9 N-terminal domain"/>
    <property type="match status" value="1"/>
</dbReference>
<comment type="caution">
    <text evidence="11">The sequence shown here is derived from an EMBL/GenBank/DDBJ whole genome shotgun (WGS) entry which is preliminary data.</text>
</comment>
<dbReference type="RefSeq" id="WP_212193367.1">
    <property type="nucleotide sequence ID" value="NZ_JAGTAR010000066.1"/>
</dbReference>
<evidence type="ECO:0000259" key="10">
    <source>
        <dbReference type="PROSITE" id="PS52015"/>
    </source>
</evidence>
<organism evidence="11 12">
    <name type="scientific">Carboxylicivirga sediminis</name>
    <dbReference type="NCBI Taxonomy" id="2006564"/>
    <lineage>
        <taxon>Bacteria</taxon>
        <taxon>Pseudomonadati</taxon>
        <taxon>Bacteroidota</taxon>
        <taxon>Bacteroidia</taxon>
        <taxon>Marinilabiliales</taxon>
        <taxon>Marinilabiliaceae</taxon>
        <taxon>Carboxylicivirga</taxon>
    </lineage>
</organism>
<dbReference type="NCBIfam" id="TIGR01352">
    <property type="entry name" value="tonB_Cterm"/>
    <property type="match status" value="1"/>
</dbReference>
<dbReference type="GO" id="GO:0055085">
    <property type="term" value="P:transmembrane transport"/>
    <property type="evidence" value="ECO:0007669"/>
    <property type="project" value="InterPro"/>
</dbReference>
<dbReference type="PROSITE" id="PS52015">
    <property type="entry name" value="TONB_CTD"/>
    <property type="match status" value="1"/>
</dbReference>
<reference evidence="11" key="2">
    <citation type="submission" date="2021-04" db="EMBL/GenBank/DDBJ databases">
        <authorList>
            <person name="Zhang T."/>
            <person name="Zhang Y."/>
            <person name="Lu D."/>
            <person name="Zuo D."/>
            <person name="Du Z."/>
        </authorList>
    </citation>
    <scope>NUCLEOTIDE SEQUENCE</scope>
    <source>
        <strain evidence="11">JR1</strain>
    </source>
</reference>
<feature type="domain" description="TonB C-terminal" evidence="10">
    <location>
        <begin position="116"/>
        <end position="206"/>
    </location>
</feature>
<dbReference type="PANTHER" id="PTHR33446">
    <property type="entry name" value="PROTEIN TONB-RELATED"/>
    <property type="match status" value="1"/>
</dbReference>
<evidence type="ECO:0000256" key="9">
    <source>
        <dbReference type="ARBA" id="ARBA00023136"/>
    </source>
</evidence>
<name>A0A941F8I3_9BACT</name>
<proteinExistence type="inferred from homology"/>
<keyword evidence="12" id="KW-1185">Reference proteome</keyword>
<evidence type="ECO:0000313" key="11">
    <source>
        <dbReference type="EMBL" id="MBR8538344.1"/>
    </source>
</evidence>
<dbReference type="GO" id="GO:0098797">
    <property type="term" value="C:plasma membrane protein complex"/>
    <property type="evidence" value="ECO:0007669"/>
    <property type="project" value="TreeGrafter"/>
</dbReference>
<dbReference type="PRINTS" id="PR01374">
    <property type="entry name" value="TONBPROTEIN"/>
</dbReference>
<evidence type="ECO:0000256" key="8">
    <source>
        <dbReference type="ARBA" id="ARBA00022989"/>
    </source>
</evidence>
<evidence type="ECO:0000256" key="4">
    <source>
        <dbReference type="ARBA" id="ARBA00022475"/>
    </source>
</evidence>
<dbReference type="Proteomes" id="UP000679220">
    <property type="component" value="Unassembled WGS sequence"/>
</dbReference>
<sequence>MNKLILLILFVSVTQISQSQIDTLYHSSGTISEIGHMSSGLKSGQWFSYYENGNIASEGNYKEGQKTGKWNWYHENGNIWCKEKYKNDQFKKGKFWNKDGEQITISDVIVKPEYPGGEEALRLMIAKNLIYPSLAQENGIQGKVYVYFVISKDGEVTNAKVTRSVHQTLDEEALRVVNSLPRWKPGEFHGKIIKVSHTLPINFKLE</sequence>
<dbReference type="InterPro" id="IPR051045">
    <property type="entry name" value="TonB-dependent_transducer"/>
</dbReference>
<reference evidence="11" key="1">
    <citation type="journal article" date="2018" name="Int. J. Syst. Evol. Microbiol.">
        <title>Carboxylicivirga sediminis sp. nov., isolated from coastal sediment.</title>
        <authorList>
            <person name="Wang F.Q."/>
            <person name="Ren L.H."/>
            <person name="Zou R.J."/>
            <person name="Sun Y.Z."/>
            <person name="Liu X.J."/>
            <person name="Jiang F."/>
            <person name="Liu L.J."/>
        </authorList>
    </citation>
    <scope>NUCLEOTIDE SEQUENCE</scope>
    <source>
        <strain evidence="11">JR1</strain>
    </source>
</reference>
<dbReference type="GO" id="GO:0015031">
    <property type="term" value="P:protein transport"/>
    <property type="evidence" value="ECO:0007669"/>
    <property type="project" value="UniProtKB-KW"/>
</dbReference>
<keyword evidence="3" id="KW-0813">Transport</keyword>